<name>A0A1F2USK7_9ACTN</name>
<comment type="similarity">
    <text evidence="1">Belongs to the peptidase U62 family.</text>
</comment>
<dbReference type="SUPFAM" id="SSF111283">
    <property type="entry name" value="Putative modulator of DNA gyrase, PmbA/TldD"/>
    <property type="match status" value="1"/>
</dbReference>
<evidence type="ECO:0000259" key="2">
    <source>
        <dbReference type="Pfam" id="PF01523"/>
    </source>
</evidence>
<dbReference type="GO" id="GO:0006508">
    <property type="term" value="P:proteolysis"/>
    <property type="evidence" value="ECO:0007669"/>
    <property type="project" value="InterPro"/>
</dbReference>
<comment type="caution">
    <text evidence="5">The sequence shown here is derived from an EMBL/GenBank/DDBJ whole genome shotgun (WGS) entry which is preliminary data.</text>
</comment>
<dbReference type="Pfam" id="PF19289">
    <property type="entry name" value="PmbA_TldD_3rd"/>
    <property type="match status" value="1"/>
</dbReference>
<dbReference type="AlphaFoldDB" id="A0A1F2USK7"/>
<feature type="domain" description="Metalloprotease TldD/E C-terminal" evidence="3">
    <location>
        <begin position="219"/>
        <end position="441"/>
    </location>
</feature>
<protein>
    <recommendedName>
        <fullName evidence="7">TldD/PmbA family protein</fullName>
    </recommendedName>
</protein>
<dbReference type="InterPro" id="IPR045569">
    <property type="entry name" value="Metalloprtase-TldD/E_C"/>
</dbReference>
<dbReference type="InterPro" id="IPR036059">
    <property type="entry name" value="TldD/PmbA_sf"/>
</dbReference>
<gene>
    <name evidence="5" type="ORF">A2074_08890</name>
</gene>
<dbReference type="PANTHER" id="PTHR43666">
    <property type="entry name" value="TLDD PROTEIN"/>
    <property type="match status" value="1"/>
</dbReference>
<feature type="domain" description="Metalloprotease TldD/E N-terminal" evidence="2">
    <location>
        <begin position="24"/>
        <end position="87"/>
    </location>
</feature>
<evidence type="ECO:0000256" key="1">
    <source>
        <dbReference type="ARBA" id="ARBA00005836"/>
    </source>
</evidence>
<accession>A0A1F2USK7</accession>
<dbReference type="InterPro" id="IPR002510">
    <property type="entry name" value="Metalloprtase-TldD/E_N"/>
</dbReference>
<proteinExistence type="inferred from homology"/>
<dbReference type="Proteomes" id="UP000178086">
    <property type="component" value="Unassembled WGS sequence"/>
</dbReference>
<organism evidence="5 6">
    <name type="scientific">Candidatus Aquicultor primus</name>
    <dbReference type="NCBI Taxonomy" id="1797195"/>
    <lineage>
        <taxon>Bacteria</taxon>
        <taxon>Bacillati</taxon>
        <taxon>Actinomycetota</taxon>
        <taxon>Candidatus Aquicultoria</taxon>
        <taxon>Candidatus Aquicultorales</taxon>
        <taxon>Candidatus Aquicultoraceae</taxon>
        <taxon>Candidatus Aquicultor</taxon>
    </lineage>
</organism>
<feature type="domain" description="Metalloprotease TldD/E central" evidence="4">
    <location>
        <begin position="135"/>
        <end position="210"/>
    </location>
</feature>
<dbReference type="EMBL" id="MELI01000005">
    <property type="protein sequence ID" value="OFW35892.1"/>
    <property type="molecule type" value="Genomic_DNA"/>
</dbReference>
<dbReference type="Gene3D" id="3.30.2290.10">
    <property type="entry name" value="PmbA/TldD superfamily"/>
    <property type="match status" value="1"/>
</dbReference>
<dbReference type="Pfam" id="PF19290">
    <property type="entry name" value="PmbA_TldD_2nd"/>
    <property type="match status" value="1"/>
</dbReference>
<evidence type="ECO:0000313" key="5">
    <source>
        <dbReference type="EMBL" id="OFW35892.1"/>
    </source>
</evidence>
<evidence type="ECO:0000259" key="4">
    <source>
        <dbReference type="Pfam" id="PF19290"/>
    </source>
</evidence>
<evidence type="ECO:0000313" key="6">
    <source>
        <dbReference type="Proteomes" id="UP000178086"/>
    </source>
</evidence>
<dbReference type="InterPro" id="IPR035068">
    <property type="entry name" value="TldD/PmbA_N"/>
</dbReference>
<dbReference type="GO" id="GO:0008237">
    <property type="term" value="F:metallopeptidase activity"/>
    <property type="evidence" value="ECO:0007669"/>
    <property type="project" value="InterPro"/>
</dbReference>
<dbReference type="PANTHER" id="PTHR43666:SF1">
    <property type="entry name" value="CONSERVED PROTEIN"/>
    <property type="match status" value="1"/>
</dbReference>
<evidence type="ECO:0000259" key="3">
    <source>
        <dbReference type="Pfam" id="PF19289"/>
    </source>
</evidence>
<dbReference type="InterPro" id="IPR045570">
    <property type="entry name" value="Metalloprtase-TldD/E_cen_dom"/>
</dbReference>
<evidence type="ECO:0008006" key="7">
    <source>
        <dbReference type="Google" id="ProtNLM"/>
    </source>
</evidence>
<dbReference type="Pfam" id="PF01523">
    <property type="entry name" value="PmbA_TldD_1st"/>
    <property type="match status" value="1"/>
</dbReference>
<sequence>MIDVKRIEEVMRVAVEHSSADQLEVLASAKETALTRFSNNHIHQNVSETNMGLSIRAAVGQRLGYASTNRLDADSVKAMVDRATEMAAHRPPDDRFISLPSPKATLKRDLVASSTVDCSPERRARQVEKLIRVAEAGDLTAAGAFSTGYDIIGIANTLGVMETTVVSDASLKTVMMAETSSGYSSAIAVDVDDIDVDRVASEAAEKARMSIDPIDIKPGPYTVILEPDAVADMISFMAFAGFGALSLQEGRSFMKERLGQEIVSPLISIWDDAFDDHTIGLPFDFEGVPRQKVSFIENGIAKGVCYDTYTAAKDGVESTGHGLPAPNIHGPLPLNLIVGAGDVSLGEMVKSSERAILVTRFHYTNLEDPIKTTLTGMTRDGTFLIENGVIKTGIKNLRFTQSILEALSCVEQISSERQMKDAFLGTIYVPALKIRDFNFTGATQF</sequence>
<reference evidence="5 6" key="1">
    <citation type="journal article" date="2016" name="Nat. Commun.">
        <title>Thousands of microbial genomes shed light on interconnected biogeochemical processes in an aquifer system.</title>
        <authorList>
            <person name="Anantharaman K."/>
            <person name="Brown C.T."/>
            <person name="Hug L.A."/>
            <person name="Sharon I."/>
            <person name="Castelle C.J."/>
            <person name="Probst A.J."/>
            <person name="Thomas B.C."/>
            <person name="Singh A."/>
            <person name="Wilkins M.J."/>
            <person name="Karaoz U."/>
            <person name="Brodie E.L."/>
            <person name="Williams K.H."/>
            <person name="Hubbard S.S."/>
            <person name="Banfield J.F."/>
        </authorList>
    </citation>
    <scope>NUCLEOTIDE SEQUENCE [LARGE SCALE GENOMIC DNA]</scope>
</reference>